<feature type="chain" id="PRO_5003388753" evidence="2">
    <location>
        <begin position="24"/>
        <end position="182"/>
    </location>
</feature>
<keyword evidence="4" id="KW-1185">Reference proteome</keyword>
<feature type="non-terminal residue" evidence="3">
    <location>
        <position position="182"/>
    </location>
</feature>
<evidence type="ECO:0000256" key="1">
    <source>
        <dbReference type="SAM" id="MobiDB-lite"/>
    </source>
</evidence>
<evidence type="ECO:0000313" key="4">
    <source>
        <dbReference type="Proteomes" id="UP000000702"/>
    </source>
</evidence>
<dbReference type="VEuPathDB" id="TriTrypDB:TcIL3000_0_38290"/>
<feature type="region of interest" description="Disordered" evidence="1">
    <location>
        <begin position="159"/>
        <end position="182"/>
    </location>
</feature>
<accession>F9W748</accession>
<comment type="caution">
    <text evidence="3">The sequence shown here is derived from an EMBL/GenBank/DDBJ whole genome shotgun (WGS) entry which is preliminary data.</text>
</comment>
<evidence type="ECO:0000313" key="3">
    <source>
        <dbReference type="EMBL" id="CCD13010.1"/>
    </source>
</evidence>
<dbReference type="AlphaFoldDB" id="F9W748"/>
<keyword evidence="2" id="KW-0732">Signal</keyword>
<organism evidence="3 4">
    <name type="scientific">Trypanosoma congolense (strain IL3000)</name>
    <dbReference type="NCBI Taxonomy" id="1068625"/>
    <lineage>
        <taxon>Eukaryota</taxon>
        <taxon>Discoba</taxon>
        <taxon>Euglenozoa</taxon>
        <taxon>Kinetoplastea</taxon>
        <taxon>Metakinetoplastina</taxon>
        <taxon>Trypanosomatida</taxon>
        <taxon>Trypanosomatidae</taxon>
        <taxon>Trypanosoma</taxon>
        <taxon>Nannomonas</taxon>
    </lineage>
</organism>
<gene>
    <name evidence="3" type="ORF">TCIL3000_0_38290</name>
</gene>
<reference evidence="3 4" key="2">
    <citation type="journal article" date="2012" name="Proc. Natl. Acad. Sci. U.S.A.">
        <title>Antigenic diversity is generated by distinct evolutionary mechanisms in African trypanosome species.</title>
        <authorList>
            <person name="Jackson A.P."/>
            <person name="Berry A."/>
            <person name="Aslett M."/>
            <person name="Allison H.C."/>
            <person name="Burton P."/>
            <person name="Vavrova-Anderson J."/>
            <person name="Brown R."/>
            <person name="Browne H."/>
            <person name="Corton N."/>
            <person name="Hauser H."/>
            <person name="Gamble J."/>
            <person name="Gilderthorp R."/>
            <person name="Marcello L."/>
            <person name="McQuillan J."/>
            <person name="Otto T.D."/>
            <person name="Quail M.A."/>
            <person name="Sanders M.J."/>
            <person name="van Tonder A."/>
            <person name="Ginger M.L."/>
            <person name="Field M.C."/>
            <person name="Barry J.D."/>
            <person name="Hertz-Fowler C."/>
            <person name="Berriman M."/>
        </authorList>
    </citation>
    <scope>NUCLEOTIDE SEQUENCE [LARGE SCALE GENOMIC DNA]</scope>
    <source>
        <strain evidence="3 4">IL3000</strain>
    </source>
</reference>
<evidence type="ECO:0000256" key="2">
    <source>
        <dbReference type="SAM" id="SignalP"/>
    </source>
</evidence>
<name>F9W748_TRYCI</name>
<sequence length="182" mass="20557">MGPGSRFALLFLALMLYSMGGDGHPGISRKKYCQSVRMSVYLLNHRFSTAVHHYQNAIEVLSIAKKKCAEIISENGKPKEVLQENIRRSNFLENHHTAVTEIERQIMTEEKKLQSILETIGRTCNAWVQTMPLTPSLRKDIRQQLAEAEIITKDVEKLGQTSTKHASTTTNWTAPESNLMSS</sequence>
<protein>
    <submittedName>
        <fullName evidence="3">Putative cell surface-expressed gene family</fullName>
    </submittedName>
</protein>
<dbReference type="Proteomes" id="UP000000702">
    <property type="component" value="Unassembled WGS sequence"/>
</dbReference>
<reference evidence="4" key="1">
    <citation type="submission" date="2011-07" db="EMBL/GenBank/DDBJ databases">
        <title>Divergent evolution of antigenic variation in African trypanosomes.</title>
        <authorList>
            <person name="Jackson A.P."/>
            <person name="Berry A."/>
            <person name="Allison H.C."/>
            <person name="Burton P."/>
            <person name="Anderson J."/>
            <person name="Aslett M."/>
            <person name="Brown R."/>
            <person name="Corton N."/>
            <person name="Harris D."/>
            <person name="Hauser H."/>
            <person name="Gamble J."/>
            <person name="Gilderthorp R."/>
            <person name="McQuillan J."/>
            <person name="Quail M.A."/>
            <person name="Sanders M."/>
            <person name="Van Tonder A."/>
            <person name="Ginger M.L."/>
            <person name="Donelson J.E."/>
            <person name="Field M.C."/>
            <person name="Barry J.D."/>
            <person name="Berriman M."/>
            <person name="Hertz-Fowler C."/>
        </authorList>
    </citation>
    <scope>NUCLEOTIDE SEQUENCE [LARGE SCALE GENOMIC DNA]</scope>
    <source>
        <strain evidence="4">IL3000</strain>
    </source>
</reference>
<proteinExistence type="predicted"/>
<feature type="signal peptide" evidence="2">
    <location>
        <begin position="1"/>
        <end position="23"/>
    </location>
</feature>
<dbReference type="EMBL" id="CAEQ01000984">
    <property type="protein sequence ID" value="CCD13010.1"/>
    <property type="molecule type" value="Genomic_DNA"/>
</dbReference>